<keyword evidence="4" id="KW-0732">Signal</keyword>
<evidence type="ECO:0000259" key="5">
    <source>
        <dbReference type="Pfam" id="PF00182"/>
    </source>
</evidence>
<dbReference type="GO" id="GO:0008061">
    <property type="term" value="F:chitin binding"/>
    <property type="evidence" value="ECO:0007669"/>
    <property type="project" value="UniProtKB-KW"/>
</dbReference>
<evidence type="ECO:0000256" key="3">
    <source>
        <dbReference type="PIRSR" id="PIRSR001060-2"/>
    </source>
</evidence>
<dbReference type="RefSeq" id="XP_030957310.1">
    <property type="nucleotide sequence ID" value="XM_031101450.1"/>
</dbReference>
<dbReference type="GeneID" id="115979419"/>
<evidence type="ECO:0000256" key="2">
    <source>
        <dbReference type="ARBA" id="ARBA00023157"/>
    </source>
</evidence>
<evidence type="ECO:0000256" key="1">
    <source>
        <dbReference type="ARBA" id="ARBA00022669"/>
    </source>
</evidence>
<dbReference type="EMBL" id="LRBV02000003">
    <property type="status" value="NOT_ANNOTATED_CDS"/>
    <property type="molecule type" value="Genomic_DNA"/>
</dbReference>
<reference evidence="6" key="2">
    <citation type="submission" date="2021-01" db="UniProtKB">
        <authorList>
            <consortium name="EnsemblPlants"/>
        </authorList>
    </citation>
    <scope>IDENTIFICATION</scope>
</reference>
<evidence type="ECO:0000256" key="4">
    <source>
        <dbReference type="SAM" id="SignalP"/>
    </source>
</evidence>
<dbReference type="CDD" id="cd00325">
    <property type="entry name" value="chitinase_GH19"/>
    <property type="match status" value="1"/>
</dbReference>
<dbReference type="PANTHER" id="PTHR22595">
    <property type="entry name" value="CHITINASE-RELATED"/>
    <property type="match status" value="1"/>
</dbReference>
<dbReference type="AlphaFoldDB" id="A0A7N2L6P8"/>
<proteinExistence type="predicted"/>
<dbReference type="InterPro" id="IPR023346">
    <property type="entry name" value="Lysozyme-like_dom_sf"/>
</dbReference>
<dbReference type="KEGG" id="qlo:115979419"/>
<accession>A0A7N2L6P8</accession>
<keyword evidence="2 3" id="KW-1015">Disulfide bond</keyword>
<gene>
    <name evidence="6" type="primary">LOC115979419</name>
</gene>
<feature type="domain" description="Glycoside hydrolase family 19 catalytic" evidence="5">
    <location>
        <begin position="86"/>
        <end position="300"/>
    </location>
</feature>
<name>A0A7N2L6P8_QUELO</name>
<dbReference type="Gramene" id="QL03p025873:mrna">
    <property type="protein sequence ID" value="QL03p025873:mrna"/>
    <property type="gene ID" value="QL03p025873"/>
</dbReference>
<evidence type="ECO:0000313" key="6">
    <source>
        <dbReference type="EnsemblPlants" id="QL03p025873:mrna"/>
    </source>
</evidence>
<dbReference type="SUPFAM" id="SSF53955">
    <property type="entry name" value="Lysozyme-like"/>
    <property type="match status" value="1"/>
</dbReference>
<dbReference type="Pfam" id="PF00182">
    <property type="entry name" value="Glyco_hydro_19"/>
    <property type="match status" value="1"/>
</dbReference>
<feature type="signal peptide" evidence="4">
    <location>
        <begin position="1"/>
        <end position="24"/>
    </location>
</feature>
<dbReference type="InterPro" id="IPR016283">
    <property type="entry name" value="Glyco_hydro_19"/>
</dbReference>
<reference evidence="6 7" key="1">
    <citation type="journal article" date="2016" name="G3 (Bethesda)">
        <title>First Draft Assembly and Annotation of the Genome of a California Endemic Oak Quercus lobata Nee (Fagaceae).</title>
        <authorList>
            <person name="Sork V.L."/>
            <person name="Fitz-Gibbon S.T."/>
            <person name="Puiu D."/>
            <person name="Crepeau M."/>
            <person name="Gugger P.F."/>
            <person name="Sherman R."/>
            <person name="Stevens K."/>
            <person name="Langley C.H."/>
            <person name="Pellegrini M."/>
            <person name="Salzberg S.L."/>
        </authorList>
    </citation>
    <scope>NUCLEOTIDE SEQUENCE [LARGE SCALE GENOMIC DNA]</scope>
    <source>
        <strain evidence="6 7">cv. SW786</strain>
    </source>
</reference>
<dbReference type="PIRSF" id="PIRSF001060">
    <property type="entry name" value="Endochitinase"/>
    <property type="match status" value="1"/>
</dbReference>
<dbReference type="GO" id="GO:0016998">
    <property type="term" value="P:cell wall macromolecule catabolic process"/>
    <property type="evidence" value="ECO:0007669"/>
    <property type="project" value="InterPro"/>
</dbReference>
<organism evidence="6 7">
    <name type="scientific">Quercus lobata</name>
    <name type="common">Valley oak</name>
    <dbReference type="NCBI Taxonomy" id="97700"/>
    <lineage>
        <taxon>Eukaryota</taxon>
        <taxon>Viridiplantae</taxon>
        <taxon>Streptophyta</taxon>
        <taxon>Embryophyta</taxon>
        <taxon>Tracheophyta</taxon>
        <taxon>Spermatophyta</taxon>
        <taxon>Magnoliopsida</taxon>
        <taxon>eudicotyledons</taxon>
        <taxon>Gunneridae</taxon>
        <taxon>Pentapetalae</taxon>
        <taxon>rosids</taxon>
        <taxon>fabids</taxon>
        <taxon>Fagales</taxon>
        <taxon>Fagaceae</taxon>
        <taxon>Quercus</taxon>
    </lineage>
</organism>
<dbReference type="PANTHER" id="PTHR22595:SF176">
    <property type="entry name" value="CHITINASE-LIKE PROTEIN 2"/>
    <property type="match status" value="1"/>
</dbReference>
<dbReference type="GO" id="GO:0004568">
    <property type="term" value="F:chitinase activity"/>
    <property type="evidence" value="ECO:0007669"/>
    <property type="project" value="InterPro"/>
</dbReference>
<keyword evidence="1" id="KW-0147">Chitin-binding</keyword>
<dbReference type="Gene3D" id="1.10.530.10">
    <property type="match status" value="1"/>
</dbReference>
<dbReference type="Proteomes" id="UP000594261">
    <property type="component" value="Chromosome 3"/>
</dbReference>
<dbReference type="InterPro" id="IPR000726">
    <property type="entry name" value="Glyco_hydro_19_cat"/>
</dbReference>
<dbReference type="GO" id="GO:0005975">
    <property type="term" value="P:carbohydrate metabolic process"/>
    <property type="evidence" value="ECO:0007669"/>
    <property type="project" value="InterPro"/>
</dbReference>
<dbReference type="Gene3D" id="3.30.20.10">
    <property type="entry name" value="Endochitinase, domain 2"/>
    <property type="match status" value="1"/>
</dbReference>
<keyword evidence="7" id="KW-1185">Reference proteome</keyword>
<evidence type="ECO:0000313" key="7">
    <source>
        <dbReference type="Proteomes" id="UP000594261"/>
    </source>
</evidence>
<dbReference type="EnsemblPlants" id="QL03p025873:mrna">
    <property type="protein sequence ID" value="QL03p025873:mrna"/>
    <property type="gene ID" value="QL03p025873"/>
</dbReference>
<dbReference type="InParanoid" id="A0A7N2L6P8"/>
<dbReference type="GO" id="GO:0006032">
    <property type="term" value="P:chitin catabolic process"/>
    <property type="evidence" value="ECO:0007669"/>
    <property type="project" value="InterPro"/>
</dbReference>
<protein>
    <recommendedName>
        <fullName evidence="5">Glycoside hydrolase family 19 catalytic domain-containing protein</fullName>
    </recommendedName>
</protein>
<feature type="chain" id="PRO_5029553132" description="Glycoside hydrolase family 19 catalytic domain-containing protein" evidence="4">
    <location>
        <begin position="25"/>
        <end position="323"/>
    </location>
</feature>
<feature type="disulfide bond" evidence="3">
    <location>
        <begin position="162"/>
        <end position="172"/>
    </location>
</feature>
<sequence>MLLAKMEYKWSLIILAFVVVPVNCNYSSLEKCYHCPTNPEASTQGRHLEGMSGTKQCCKGEVHEYFKSTHYKKTISKGNSVEVQESSSHEEYHSFISACAHYQPYGFGNTYINGNFFGDMEVAAFLAHLDSTIYCGNQVATMEQLAQGSCYNNEMNFNLNYCDEHYTNIYPCAPGVAYYGRGFLPIYWNYNYGKASKDLNVDLLSHPEYIDQNTTLAFQVSLWRWMTPIKENQPSAHNVFIGYLEPTKNDTSTNGVSGFGATMKVLYGDLVCGQDDNESMNNIISNYLHYLDTMGVAQEEARSYEVLSCAKQIASNPPFSSYP</sequence>
<dbReference type="OrthoDB" id="1469705at2759"/>